<keyword evidence="3" id="KW-0597">Phosphoprotein</keyword>
<feature type="region of interest" description="N-terminal hotdog fold" evidence="8">
    <location>
        <begin position="1523"/>
        <end position="1646"/>
    </location>
</feature>
<dbReference type="PROSITE" id="PS00606">
    <property type="entry name" value="KS3_1"/>
    <property type="match status" value="1"/>
</dbReference>
<dbReference type="PROSITE" id="PS50075">
    <property type="entry name" value="CARRIER"/>
    <property type="match status" value="1"/>
</dbReference>
<dbReference type="SUPFAM" id="SSF51735">
    <property type="entry name" value="NAD(P)-binding Rossmann-fold domains"/>
    <property type="match status" value="2"/>
</dbReference>
<dbReference type="Pfam" id="PF00550">
    <property type="entry name" value="PP-binding"/>
    <property type="match status" value="1"/>
</dbReference>
<dbReference type="Pfam" id="PF22953">
    <property type="entry name" value="SpnB_Rossmann"/>
    <property type="match status" value="1"/>
</dbReference>
<evidence type="ECO:0000256" key="5">
    <source>
        <dbReference type="ARBA" id="ARBA00023194"/>
    </source>
</evidence>
<protein>
    <submittedName>
        <fullName evidence="12">SDR family NAD(P)-dependent oxidoreductase</fullName>
    </submittedName>
</protein>
<dbReference type="SUPFAM" id="SSF53901">
    <property type="entry name" value="Thiolase-like"/>
    <property type="match status" value="1"/>
</dbReference>
<dbReference type="InterPro" id="IPR042104">
    <property type="entry name" value="PKS_dehydratase_sf"/>
</dbReference>
<evidence type="ECO:0000259" key="9">
    <source>
        <dbReference type="PROSITE" id="PS50075"/>
    </source>
</evidence>
<keyword evidence="13" id="KW-1185">Reference proteome</keyword>
<dbReference type="Pfam" id="PF08659">
    <property type="entry name" value="KR"/>
    <property type="match status" value="1"/>
</dbReference>
<dbReference type="Gene3D" id="3.40.366.10">
    <property type="entry name" value="Malonyl-Coenzyme A Acyl Carrier Protein, domain 2"/>
    <property type="match status" value="1"/>
</dbReference>
<dbReference type="FunFam" id="1.10.1200.10:FF:000007">
    <property type="entry name" value="Probable polyketide synthase pks17"/>
    <property type="match status" value="1"/>
</dbReference>
<dbReference type="InterPro" id="IPR020806">
    <property type="entry name" value="PKS_PP-bd"/>
</dbReference>
<dbReference type="Gene3D" id="3.40.47.10">
    <property type="match status" value="1"/>
</dbReference>
<evidence type="ECO:0000313" key="13">
    <source>
        <dbReference type="Proteomes" id="UP000254425"/>
    </source>
</evidence>
<keyword evidence="5" id="KW-0045">Antibiotic biosynthesis</keyword>
<dbReference type="PROSITE" id="PS52019">
    <property type="entry name" value="PKS_MFAS_DH"/>
    <property type="match status" value="1"/>
</dbReference>
<dbReference type="CDD" id="cd00833">
    <property type="entry name" value="PKS"/>
    <property type="match status" value="1"/>
</dbReference>
<dbReference type="PANTHER" id="PTHR43775">
    <property type="entry name" value="FATTY ACID SYNTHASE"/>
    <property type="match status" value="1"/>
</dbReference>
<dbReference type="InterPro" id="IPR016036">
    <property type="entry name" value="Malonyl_transacylase_ACP-bd"/>
</dbReference>
<dbReference type="KEGG" id="sarm:DVA86_34085"/>
<dbReference type="GO" id="GO:0004315">
    <property type="term" value="F:3-oxoacyl-[acyl-carrier-protein] synthase activity"/>
    <property type="evidence" value="ECO:0007669"/>
    <property type="project" value="InterPro"/>
</dbReference>
<keyword evidence="7" id="KW-0012">Acyltransferase</keyword>
<dbReference type="EMBL" id="CP031320">
    <property type="protein sequence ID" value="AXK37873.1"/>
    <property type="molecule type" value="Genomic_DNA"/>
</dbReference>
<dbReference type="SMART" id="SM00826">
    <property type="entry name" value="PKS_DH"/>
    <property type="match status" value="1"/>
</dbReference>
<dbReference type="Gene3D" id="3.10.129.110">
    <property type="entry name" value="Polyketide synthase dehydratase"/>
    <property type="match status" value="1"/>
</dbReference>
<dbReference type="Gene3D" id="3.30.70.3290">
    <property type="match status" value="1"/>
</dbReference>
<organism evidence="12 13">
    <name type="scientific">Streptomyces armeniacus</name>
    <dbReference type="NCBI Taxonomy" id="83291"/>
    <lineage>
        <taxon>Bacteria</taxon>
        <taxon>Bacillati</taxon>
        <taxon>Actinomycetota</taxon>
        <taxon>Actinomycetes</taxon>
        <taxon>Kitasatosporales</taxon>
        <taxon>Streptomycetaceae</taxon>
        <taxon>Streptomyces</taxon>
    </lineage>
</organism>
<name>A0A345Y1V7_9ACTN</name>
<dbReference type="SMART" id="SM01294">
    <property type="entry name" value="PKS_PP_betabranch"/>
    <property type="match status" value="1"/>
</dbReference>
<dbReference type="FunFam" id="3.40.47.10:FF:000019">
    <property type="entry name" value="Polyketide synthase type I"/>
    <property type="match status" value="1"/>
</dbReference>
<evidence type="ECO:0000256" key="3">
    <source>
        <dbReference type="ARBA" id="ARBA00022553"/>
    </source>
</evidence>
<evidence type="ECO:0000259" key="10">
    <source>
        <dbReference type="PROSITE" id="PS52004"/>
    </source>
</evidence>
<dbReference type="InterPro" id="IPR049900">
    <property type="entry name" value="PKS_mFAS_DH"/>
</dbReference>
<dbReference type="InterPro" id="IPR049552">
    <property type="entry name" value="PKS_DH_N"/>
</dbReference>
<keyword evidence="6" id="KW-0511">Multifunctional enzyme</keyword>
<dbReference type="Proteomes" id="UP000254425">
    <property type="component" value="Chromosome"/>
</dbReference>
<dbReference type="Gene3D" id="1.10.1200.10">
    <property type="entry name" value="ACP-like"/>
    <property type="match status" value="1"/>
</dbReference>
<dbReference type="GO" id="GO:0033068">
    <property type="term" value="P:macrolide biosynthetic process"/>
    <property type="evidence" value="ECO:0007669"/>
    <property type="project" value="UniProtKB-ARBA"/>
</dbReference>
<dbReference type="SMART" id="SM00827">
    <property type="entry name" value="PKS_AT"/>
    <property type="match status" value="1"/>
</dbReference>
<dbReference type="SUPFAM" id="SSF55048">
    <property type="entry name" value="Probable ACP-binding domain of malonyl-CoA ACP transacylase"/>
    <property type="match status" value="1"/>
</dbReference>
<dbReference type="InterPro" id="IPR055123">
    <property type="entry name" value="SpnB-like_Rossmann"/>
</dbReference>
<dbReference type="GO" id="GO:0031177">
    <property type="term" value="F:phosphopantetheine binding"/>
    <property type="evidence" value="ECO:0007669"/>
    <property type="project" value="InterPro"/>
</dbReference>
<reference evidence="12 13" key="1">
    <citation type="submission" date="2018-07" db="EMBL/GenBank/DDBJ databases">
        <title>Draft genome of the type strain Streptomyces armeniacus ATCC 15676.</title>
        <authorList>
            <person name="Labana P."/>
            <person name="Gosse J.T."/>
            <person name="Boddy C.N."/>
        </authorList>
    </citation>
    <scope>NUCLEOTIDE SEQUENCE [LARGE SCALE GENOMIC DNA]</scope>
    <source>
        <strain evidence="12 13">ATCC 15676</strain>
    </source>
</reference>
<sequence>MTLTDGANRPVLTVRSLATRPISARQLSAAAGTGTRRDALYEVEWLSFAIAAAEGRTEEAGGEQPWAVLGADLPARPATGADGEADGEARPNLVTLAAEIAAGRPVPRFVCAPLPAVDGGGDVAAAVHEVTSYALDLVQEWLTHEEFAGSRLALLTEGAVAVTADEDIRGLVAAAVWGLVRSAQNEHPDRLLLVDLDDADASWDTMPAAVSAAVDAGETQLAVREGASYVPRLARTADAGGEATGLDPDGTVLVTGGTGTLGSLLARHLVRQHGVRRLLLTSRSGPDAPGAQELRTELEESGARVTITACDAADHDALADLLAAVPGEHPLTAVFHTAGVLDDATLTNLTPERLHAVLRPKADAAWHLHELTRDLDLSAFVLFSSVTGTVGSAGQANYAAANTFLDALAHHRHARGRAATSLAWGLWEQASAMTSGMADADRARMARTGVVPLSSGQGLALLDSALGLDGKSVLVPARIDTAALRARSEGGAVPAMLRKLVRTPPRRVTQAGTAGGGTWTDRLAGLPEGEQRALLLELVHAQVAAVLGHGDASTVDTQRAFKDLGFDSLTAVELRNRLNAATGLRLPSTLIFDHPTPAALAEHLHAQTAGTATPAVRTASAAAADEPLAIVGMACRYPGGITTPHDLWQLLAEERDAIGPFPANRGWNLDGLYHPDPTHPGTSYARHGGFLHDADHFDADFFGISPREALATDPQQRLLLEATWEAFEHAGIHPDTLRGTNTGVFTGVMYGDYGGRLQQAPEELEGYLRNGSHGSVASGRVAYTYGLQGPAVTIDTACSSSLVALHLAAQALRGGECDMALAGGVTVMATPATFIEFSRQRGLAADGRCKPFAGAADGTAFSEGVGMLLVERLSDARRRGHPVLAVVRGSAVNQDGASNGLTAPNGPSQQRVIQQALANARLTARDIDAVEAHGTGTTLGDPIEAQALLATYGQERAADRPLWLGSLKSNIGHTQAAAGVAGIIKMVEAMRHGQLPKTLHVDEPTPHVDWDAGAVSLLTEPVQWPETDRPRRAAVSSFGVSGTNAHVILEAASSTEAVEPPVEPVDSPVPWVLSGKTEQALRDQAARLHGHLTAHPGLDLLGVGHTLATGRAHFEHRAAVVGQDRETFLTGLHALAHDQADANLVTSFAASDAGKTVFVFPGQGSQWPGMARELLHSSPVFAQHLHACADALAPHTDWSLIEVLTRPEEHAETLERVEVIQPVLFAVMVSLARLWQHHGVQPDAVIGHSQGEIAAAHIAGALTLNDAAKTVALRSRALVALAGTGTMASIPLPATDVDLTGWGERITIAAHNGPSSTVIAGETQAVTDYVTTCQNNGIRARTIPVDYASHSPHVEPIREHILTELADLTPTTSTVPFYSTVTGALHQTDRLNADYWYTNLRSTVRFHDTLTTLNTDGHQVFIETSPHPVLTTAIQDALEELDTQATITGTLRRDEGTFHRFLLSLTHTWAQGNGTTPDWDAVFGSRPAQRAELPTYPFQHQPYWLAAPEISNVSAAGLDDAGHPLLGATAELPDGGHLFTGRLSLESHPWLADHAVLDTVILPGAAFVELALHAAERTGCAGVEDLTLQAPLVLPEQGAATVQVKVEHADDAGRRRITVHSRPDSADPGPWTLHADGLLGVDGPAEPAHTPAAWPPPGATPVPLHGLYERLADQGYHYGPAFQGLHTAWQHGDTLYAEISLTNDTNPTHYTLHPALLDARWVFSFQ</sequence>
<dbReference type="Pfam" id="PF16197">
    <property type="entry name" value="KAsynt_C_assoc"/>
    <property type="match status" value="1"/>
</dbReference>
<dbReference type="SMART" id="SM00823">
    <property type="entry name" value="PKS_PP"/>
    <property type="match status" value="1"/>
</dbReference>
<dbReference type="InterPro" id="IPR009081">
    <property type="entry name" value="PP-bd_ACP"/>
</dbReference>
<dbReference type="Pfam" id="PF00109">
    <property type="entry name" value="ketoacyl-synt"/>
    <property type="match status" value="1"/>
</dbReference>
<evidence type="ECO:0000256" key="1">
    <source>
        <dbReference type="ARBA" id="ARBA00004792"/>
    </source>
</evidence>
<dbReference type="SUPFAM" id="SSF52151">
    <property type="entry name" value="FabD/lysophospholipase-like"/>
    <property type="match status" value="1"/>
</dbReference>
<dbReference type="InterPro" id="IPR013968">
    <property type="entry name" value="PKS_KR"/>
</dbReference>
<dbReference type="PANTHER" id="PTHR43775:SF51">
    <property type="entry name" value="INACTIVE PHENOLPHTHIOCEROL SYNTHESIS POLYKETIDE SYNTHASE TYPE I PKS1-RELATED"/>
    <property type="match status" value="1"/>
</dbReference>
<dbReference type="InterPro" id="IPR014031">
    <property type="entry name" value="Ketoacyl_synth_C"/>
</dbReference>
<dbReference type="PROSITE" id="PS00012">
    <property type="entry name" value="PHOSPHOPANTETHEINE"/>
    <property type="match status" value="1"/>
</dbReference>
<feature type="domain" description="PKS/mFAS DH" evidence="11">
    <location>
        <begin position="1523"/>
        <end position="1726"/>
    </location>
</feature>
<dbReference type="PROSITE" id="PS52004">
    <property type="entry name" value="KS3_2"/>
    <property type="match status" value="1"/>
</dbReference>
<dbReference type="InterPro" id="IPR032821">
    <property type="entry name" value="PKS_assoc"/>
</dbReference>
<keyword evidence="2" id="KW-0596">Phosphopantetheine</keyword>
<evidence type="ECO:0000256" key="6">
    <source>
        <dbReference type="ARBA" id="ARBA00023268"/>
    </source>
</evidence>
<evidence type="ECO:0000256" key="7">
    <source>
        <dbReference type="ARBA" id="ARBA00023315"/>
    </source>
</evidence>
<gene>
    <name evidence="12" type="ORF">DVA86_34085</name>
</gene>
<feature type="region of interest" description="C-terminal hotdog fold" evidence="8">
    <location>
        <begin position="1659"/>
        <end position="1726"/>
    </location>
</feature>
<dbReference type="Pfam" id="PF00698">
    <property type="entry name" value="Acyl_transf_1"/>
    <property type="match status" value="1"/>
</dbReference>
<dbReference type="InterPro" id="IPR036291">
    <property type="entry name" value="NAD(P)-bd_dom_sf"/>
</dbReference>
<dbReference type="FunFam" id="3.40.366.10:FF:000002">
    <property type="entry name" value="Probable polyketide synthase 2"/>
    <property type="match status" value="1"/>
</dbReference>
<dbReference type="InterPro" id="IPR036736">
    <property type="entry name" value="ACP-like_sf"/>
</dbReference>
<comment type="pathway">
    <text evidence="1">Antibiotic biosynthesis.</text>
</comment>
<dbReference type="InterPro" id="IPR057326">
    <property type="entry name" value="KR_dom"/>
</dbReference>
<feature type="domain" description="Carrier" evidence="9">
    <location>
        <begin position="533"/>
        <end position="608"/>
    </location>
</feature>
<dbReference type="InterPro" id="IPR016035">
    <property type="entry name" value="Acyl_Trfase/lysoPLipase"/>
</dbReference>
<dbReference type="Pfam" id="PF21089">
    <property type="entry name" value="PKS_DH_N"/>
    <property type="match status" value="1"/>
</dbReference>
<evidence type="ECO:0000256" key="8">
    <source>
        <dbReference type="PROSITE-ProRule" id="PRU01363"/>
    </source>
</evidence>
<dbReference type="GO" id="GO:0006633">
    <property type="term" value="P:fatty acid biosynthetic process"/>
    <property type="evidence" value="ECO:0007669"/>
    <property type="project" value="InterPro"/>
</dbReference>
<dbReference type="SMART" id="SM00822">
    <property type="entry name" value="PKS_KR"/>
    <property type="match status" value="1"/>
</dbReference>
<feature type="domain" description="Ketosynthase family 3 (KS3)" evidence="10">
    <location>
        <begin position="625"/>
        <end position="1051"/>
    </location>
</feature>
<dbReference type="InterPro" id="IPR020841">
    <property type="entry name" value="PKS_Beta-ketoAc_synthase_dom"/>
</dbReference>
<feature type="active site" description="Proton donor; for dehydratase activity" evidence="8">
    <location>
        <position position="1718"/>
    </location>
</feature>
<dbReference type="Gene3D" id="3.40.50.720">
    <property type="entry name" value="NAD(P)-binding Rossmann-like Domain"/>
    <property type="match status" value="1"/>
</dbReference>
<dbReference type="FunFam" id="3.40.50.720:FF:000381">
    <property type="entry name" value="Probable polyketide synthase pks17"/>
    <property type="match status" value="1"/>
</dbReference>
<dbReference type="CDD" id="cd08956">
    <property type="entry name" value="KR_3_FAS_SDR_x"/>
    <property type="match status" value="1"/>
</dbReference>
<dbReference type="Pfam" id="PF14765">
    <property type="entry name" value="PS-DH"/>
    <property type="match status" value="1"/>
</dbReference>
<evidence type="ECO:0000259" key="11">
    <source>
        <dbReference type="PROSITE" id="PS52019"/>
    </source>
</evidence>
<dbReference type="InterPro" id="IPR049551">
    <property type="entry name" value="PKS_DH_C"/>
</dbReference>
<dbReference type="Pfam" id="PF02801">
    <property type="entry name" value="Ketoacyl-synt_C"/>
    <property type="match status" value="1"/>
</dbReference>
<dbReference type="InterPro" id="IPR001227">
    <property type="entry name" value="Ac_transferase_dom_sf"/>
</dbReference>
<proteinExistence type="predicted"/>
<dbReference type="InterPro" id="IPR018201">
    <property type="entry name" value="Ketoacyl_synth_AS"/>
</dbReference>
<dbReference type="SMART" id="SM00825">
    <property type="entry name" value="PKS_KS"/>
    <property type="match status" value="1"/>
</dbReference>
<accession>A0A345Y1V7</accession>
<evidence type="ECO:0000256" key="2">
    <source>
        <dbReference type="ARBA" id="ARBA00022450"/>
    </source>
</evidence>
<feature type="active site" description="Proton acceptor; for dehydratase activity" evidence="8">
    <location>
        <position position="1554"/>
    </location>
</feature>
<evidence type="ECO:0000256" key="4">
    <source>
        <dbReference type="ARBA" id="ARBA00022679"/>
    </source>
</evidence>
<dbReference type="InterPro" id="IPR014043">
    <property type="entry name" value="Acyl_transferase_dom"/>
</dbReference>
<dbReference type="InterPro" id="IPR006162">
    <property type="entry name" value="Ppantetheine_attach_site"/>
</dbReference>
<dbReference type="GO" id="GO:0004312">
    <property type="term" value="F:fatty acid synthase activity"/>
    <property type="evidence" value="ECO:0007669"/>
    <property type="project" value="TreeGrafter"/>
</dbReference>
<keyword evidence="4" id="KW-0808">Transferase</keyword>
<dbReference type="InterPro" id="IPR020807">
    <property type="entry name" value="PKS_DH"/>
</dbReference>
<evidence type="ECO:0000313" key="12">
    <source>
        <dbReference type="EMBL" id="AXK37873.1"/>
    </source>
</evidence>
<dbReference type="InterPro" id="IPR050091">
    <property type="entry name" value="PKS_NRPS_Biosynth_Enz"/>
</dbReference>
<dbReference type="SUPFAM" id="SSF47336">
    <property type="entry name" value="ACP-like"/>
    <property type="match status" value="1"/>
</dbReference>
<dbReference type="InterPro" id="IPR014030">
    <property type="entry name" value="Ketoacyl_synth_N"/>
</dbReference>
<dbReference type="InterPro" id="IPR016039">
    <property type="entry name" value="Thiolase-like"/>
</dbReference>